<dbReference type="EMBL" id="BARW01041574">
    <property type="protein sequence ID" value="GAJ16907.1"/>
    <property type="molecule type" value="Genomic_DNA"/>
</dbReference>
<evidence type="ECO:0000313" key="1">
    <source>
        <dbReference type="EMBL" id="GAJ16907.1"/>
    </source>
</evidence>
<dbReference type="AlphaFoldDB" id="X1VFT3"/>
<proteinExistence type="predicted"/>
<accession>X1VFT3</accession>
<name>X1VFT3_9ZZZZ</name>
<comment type="caution">
    <text evidence="1">The sequence shown here is derived from an EMBL/GenBank/DDBJ whole genome shotgun (WGS) entry which is preliminary data.</text>
</comment>
<gene>
    <name evidence="1" type="ORF">S12H4_62168</name>
</gene>
<protein>
    <submittedName>
        <fullName evidence="1">Uncharacterized protein</fullName>
    </submittedName>
</protein>
<sequence>MLFKAEITAPVNTVADIAQGRPTYATPLRLRVY</sequence>
<reference evidence="1" key="1">
    <citation type="journal article" date="2014" name="Front. Microbiol.">
        <title>High frequency of phylogenetically diverse reductive dehalogenase-homologous genes in deep subseafloor sedimentary metagenomes.</title>
        <authorList>
            <person name="Kawai M."/>
            <person name="Futagami T."/>
            <person name="Toyoda A."/>
            <person name="Takaki Y."/>
            <person name="Nishi S."/>
            <person name="Hori S."/>
            <person name="Arai W."/>
            <person name="Tsubouchi T."/>
            <person name="Morono Y."/>
            <person name="Uchiyama I."/>
            <person name="Ito T."/>
            <person name="Fujiyama A."/>
            <person name="Inagaki F."/>
            <person name="Takami H."/>
        </authorList>
    </citation>
    <scope>NUCLEOTIDE SEQUENCE</scope>
    <source>
        <strain evidence="1">Expedition CK06-06</strain>
    </source>
</reference>
<feature type="non-terminal residue" evidence="1">
    <location>
        <position position="33"/>
    </location>
</feature>
<organism evidence="1">
    <name type="scientific">marine sediment metagenome</name>
    <dbReference type="NCBI Taxonomy" id="412755"/>
    <lineage>
        <taxon>unclassified sequences</taxon>
        <taxon>metagenomes</taxon>
        <taxon>ecological metagenomes</taxon>
    </lineage>
</organism>